<proteinExistence type="predicted"/>
<evidence type="ECO:0000256" key="1">
    <source>
        <dbReference type="SAM" id="MobiDB-lite"/>
    </source>
</evidence>
<dbReference type="PANTHER" id="PTHR28348">
    <property type="entry name" value="UPF0193 PROTEIN EVG1"/>
    <property type="match status" value="1"/>
</dbReference>
<dbReference type="Ensembl" id="ENSFHET00000021646.1">
    <property type="protein sequence ID" value="ENSFHEP00000013963.1"/>
    <property type="gene ID" value="ENSFHEG00000015499.1"/>
</dbReference>
<dbReference type="Proteomes" id="UP000265000">
    <property type="component" value="Unplaced"/>
</dbReference>
<accession>A0A3Q2PKX1</accession>
<dbReference type="InterPro" id="IPR007914">
    <property type="entry name" value="UPF0193"/>
</dbReference>
<reference evidence="2" key="2">
    <citation type="submission" date="2025-09" db="UniProtKB">
        <authorList>
            <consortium name="Ensembl"/>
        </authorList>
    </citation>
    <scope>IDENTIFICATION</scope>
</reference>
<organism evidence="2 3">
    <name type="scientific">Fundulus heteroclitus</name>
    <name type="common">Killifish</name>
    <name type="synonym">Mummichog</name>
    <dbReference type="NCBI Taxonomy" id="8078"/>
    <lineage>
        <taxon>Eukaryota</taxon>
        <taxon>Metazoa</taxon>
        <taxon>Chordata</taxon>
        <taxon>Craniata</taxon>
        <taxon>Vertebrata</taxon>
        <taxon>Euteleostomi</taxon>
        <taxon>Actinopterygii</taxon>
        <taxon>Neopterygii</taxon>
        <taxon>Teleostei</taxon>
        <taxon>Neoteleostei</taxon>
        <taxon>Acanthomorphata</taxon>
        <taxon>Ovalentaria</taxon>
        <taxon>Atherinomorphae</taxon>
        <taxon>Cyprinodontiformes</taxon>
        <taxon>Fundulidae</taxon>
        <taxon>Fundulus</taxon>
    </lineage>
</organism>
<reference evidence="2" key="1">
    <citation type="submission" date="2025-08" db="UniProtKB">
        <authorList>
            <consortium name="Ensembl"/>
        </authorList>
    </citation>
    <scope>IDENTIFICATION</scope>
</reference>
<evidence type="ECO:0000313" key="3">
    <source>
        <dbReference type="Proteomes" id="UP000265000"/>
    </source>
</evidence>
<name>A0A3Q2PKX1_FUNHE</name>
<keyword evidence="3" id="KW-1185">Reference proteome</keyword>
<protein>
    <submittedName>
        <fullName evidence="2">Uncharacterized protein</fullName>
    </submittedName>
</protein>
<evidence type="ECO:0000313" key="2">
    <source>
        <dbReference type="Ensembl" id="ENSFHEP00000013963.1"/>
    </source>
</evidence>
<dbReference type="GeneTree" id="ENSGT00390000010231"/>
<sequence length="252" mass="28133">MSQVVRAGEGPLTQHALVRFLTRVLPVVTRQLIGAGEFPVAPFPRTAMQTSFKTPGARGLWNNPRPTQCSKETQEMLRLMKEESKLACLQRKQINRRTKRGAVSSQTPAPGPSSPLSKCAQRLTPVKPCRRSAESCRAGDSYVREKFHPGPTRDLEKEKRRLQNILATGEEEPTAGSPGETTECCTPDESEETERYQEVLNEIEERRQFLADMAALGQEQQYIGIINAEISQRLRELDILDQADASKQGADD</sequence>
<dbReference type="Pfam" id="PF05250">
    <property type="entry name" value="UPF0193"/>
    <property type="match status" value="1"/>
</dbReference>
<dbReference type="PANTHER" id="PTHR28348:SF1">
    <property type="entry name" value="UPF0193 PROTEIN EVG1"/>
    <property type="match status" value="1"/>
</dbReference>
<feature type="region of interest" description="Disordered" evidence="1">
    <location>
        <begin position="93"/>
        <end position="124"/>
    </location>
</feature>
<dbReference type="AlphaFoldDB" id="A0A3Q2PKX1"/>
<dbReference type="STRING" id="8078.ENSFHEP00000013963"/>
<feature type="region of interest" description="Disordered" evidence="1">
    <location>
        <begin position="169"/>
        <end position="191"/>
    </location>
</feature>